<sequence>MATLTIYGDQVASDFSLGDTTDTTTEWHVGETPFLSTDIVRITFRANSVDENGEFDPSTVVYESFTVERDGVTYEFGLGAGASSSASADGSESEMGDTFFTTNNSVAPPPTGPFAELSTQPYLISVDGSFSSGPGTYQLDRFTDMDLNNDGDVSDAAEVGDGNFNIGGGLLCFVAGTMISTPEGERPVEELRVGQEVLTLDNGVQKILWVHSRAMTWGAGASKDMPIRFEPGALGAGFPKRALDVSPQHRILAKGHPEFGEVLTPAKALTGLKGVRQQRSVRTTTYVHILCENHEILFAEGACAESLLLRGPFLETLTDPQKAAIGASLDLSYDQGDPLPSQPAARPLLTVQQSKQAAAHSLQF</sequence>
<dbReference type="InterPro" id="IPR028992">
    <property type="entry name" value="Hedgehog/Intein_dom"/>
</dbReference>
<organism evidence="2 3">
    <name type="scientific">Parasedimentitalea denitrificans</name>
    <dbReference type="NCBI Taxonomy" id="2211118"/>
    <lineage>
        <taxon>Bacteria</taxon>
        <taxon>Pseudomonadati</taxon>
        <taxon>Pseudomonadota</taxon>
        <taxon>Alphaproteobacteria</taxon>
        <taxon>Rhodobacterales</taxon>
        <taxon>Paracoccaceae</taxon>
        <taxon>Parasedimentitalea</taxon>
    </lineage>
</organism>
<dbReference type="EMBL" id="QHLQ01000009">
    <property type="protein sequence ID" value="NIZ61496.1"/>
    <property type="molecule type" value="Genomic_DNA"/>
</dbReference>
<evidence type="ECO:0000259" key="1">
    <source>
        <dbReference type="Pfam" id="PF13403"/>
    </source>
</evidence>
<accession>A0ABX0W754</accession>
<dbReference type="InterPro" id="IPR036844">
    <property type="entry name" value="Hint_dom_sf"/>
</dbReference>
<dbReference type="RefSeq" id="WP_167684138.1">
    <property type="nucleotide sequence ID" value="NZ_QHLQ01000009.1"/>
</dbReference>
<dbReference type="Gene3D" id="2.170.16.10">
    <property type="entry name" value="Hedgehog/Intein (Hint) domain"/>
    <property type="match status" value="1"/>
</dbReference>
<proteinExistence type="predicted"/>
<keyword evidence="3" id="KW-1185">Reference proteome</keyword>
<dbReference type="SUPFAM" id="SSF51294">
    <property type="entry name" value="Hedgehog/intein (Hint) domain"/>
    <property type="match status" value="1"/>
</dbReference>
<dbReference type="Pfam" id="PF13403">
    <property type="entry name" value="Hint_2"/>
    <property type="match status" value="1"/>
</dbReference>
<evidence type="ECO:0000313" key="2">
    <source>
        <dbReference type="EMBL" id="NIZ61496.1"/>
    </source>
</evidence>
<evidence type="ECO:0000313" key="3">
    <source>
        <dbReference type="Proteomes" id="UP001429564"/>
    </source>
</evidence>
<name>A0ABX0W754_9RHOB</name>
<reference evidence="2 3" key="1">
    <citation type="submission" date="2018-05" db="EMBL/GenBank/DDBJ databases">
        <authorList>
            <person name="Zhang Y.-J."/>
        </authorList>
    </citation>
    <scope>NUCLEOTIDE SEQUENCE [LARGE SCALE GENOMIC DNA]</scope>
    <source>
        <strain evidence="2 3">CY04</strain>
    </source>
</reference>
<dbReference type="Proteomes" id="UP001429564">
    <property type="component" value="Unassembled WGS sequence"/>
</dbReference>
<gene>
    <name evidence="2" type="ORF">DL239_10955</name>
</gene>
<comment type="caution">
    <text evidence="2">The sequence shown here is derived from an EMBL/GenBank/DDBJ whole genome shotgun (WGS) entry which is preliminary data.</text>
</comment>
<feature type="domain" description="Hedgehog/Intein (Hint)" evidence="1">
    <location>
        <begin position="172"/>
        <end position="308"/>
    </location>
</feature>
<protein>
    <recommendedName>
        <fullName evidence="1">Hedgehog/Intein (Hint) domain-containing protein</fullName>
    </recommendedName>
</protein>